<dbReference type="PANTHER" id="PTHR10209">
    <property type="entry name" value="OXIDOREDUCTASE, 2OG-FE II OXYGENASE FAMILY PROTEIN"/>
    <property type="match status" value="1"/>
</dbReference>
<protein>
    <recommendedName>
        <fullName evidence="4">Non-haem dioxygenase N-terminal domain-containing protein</fullName>
    </recommendedName>
</protein>
<dbReference type="GO" id="GO:0016491">
    <property type="term" value="F:oxidoreductase activity"/>
    <property type="evidence" value="ECO:0007669"/>
    <property type="project" value="UniProtKB-KW"/>
</dbReference>
<dbReference type="SUPFAM" id="SSF56112">
    <property type="entry name" value="Protein kinase-like (PK-like)"/>
    <property type="match status" value="1"/>
</dbReference>
<evidence type="ECO:0000256" key="1">
    <source>
        <dbReference type="ARBA" id="ARBA00022723"/>
    </source>
</evidence>
<dbReference type="Pfam" id="PF14226">
    <property type="entry name" value="DIOX_N"/>
    <property type="match status" value="1"/>
</dbReference>
<dbReference type="GO" id="GO:0046872">
    <property type="term" value="F:metal ion binding"/>
    <property type="evidence" value="ECO:0007669"/>
    <property type="project" value="UniProtKB-KW"/>
</dbReference>
<keyword evidence="1" id="KW-0479">Metal-binding</keyword>
<proteinExistence type="predicted"/>
<gene>
    <name evidence="5" type="ORF">EZV62_000487</name>
</gene>
<dbReference type="OrthoDB" id="406156at2759"/>
<evidence type="ECO:0000259" key="4">
    <source>
        <dbReference type="Pfam" id="PF14226"/>
    </source>
</evidence>
<dbReference type="AlphaFoldDB" id="A0A5C7IS03"/>
<keyword evidence="2" id="KW-0560">Oxidoreductase</keyword>
<evidence type="ECO:0000313" key="5">
    <source>
        <dbReference type="EMBL" id="TXG71908.1"/>
    </source>
</evidence>
<dbReference type="PANTHER" id="PTHR10209:SF776">
    <property type="entry name" value="2OG-FE(II) OXYGENASE FAMILY OXIDOREDUCTASE"/>
    <property type="match status" value="1"/>
</dbReference>
<dbReference type="EMBL" id="VAHF01000001">
    <property type="protein sequence ID" value="TXG71908.1"/>
    <property type="molecule type" value="Genomic_DNA"/>
</dbReference>
<dbReference type="SUPFAM" id="SSF51197">
    <property type="entry name" value="Clavaminate synthase-like"/>
    <property type="match status" value="1"/>
</dbReference>
<reference evidence="6" key="1">
    <citation type="journal article" date="2019" name="Gigascience">
        <title>De novo genome assembly of the endangered Acer yangbiense, a plant species with extremely small populations endemic to Yunnan Province, China.</title>
        <authorList>
            <person name="Yang J."/>
            <person name="Wariss H.M."/>
            <person name="Tao L."/>
            <person name="Zhang R."/>
            <person name="Yun Q."/>
            <person name="Hollingsworth P."/>
            <person name="Dao Z."/>
            <person name="Luo G."/>
            <person name="Guo H."/>
            <person name="Ma Y."/>
            <person name="Sun W."/>
        </authorList>
    </citation>
    <scope>NUCLEOTIDE SEQUENCE [LARGE SCALE GENOMIC DNA]</scope>
    <source>
        <strain evidence="6">cv. Malutang</strain>
    </source>
</reference>
<keyword evidence="6" id="KW-1185">Reference proteome</keyword>
<dbReference type="Gene3D" id="3.30.200.20">
    <property type="entry name" value="Phosphorylase Kinase, domain 1"/>
    <property type="match status" value="1"/>
</dbReference>
<evidence type="ECO:0000313" key="6">
    <source>
        <dbReference type="Proteomes" id="UP000323000"/>
    </source>
</evidence>
<dbReference type="InterPro" id="IPR027443">
    <property type="entry name" value="IPNS-like_sf"/>
</dbReference>
<sequence>MLLRDTPRALGCINHLGRRGTAILIDNEISSSDLYVYFPPKKGFTFKDLVEATNNFHESYVIGNKASETVYKAVMDSGLTVTVKILASNRESKSNNIPVLDLEGHDRNEIIQQITKASQEFGFFQVINHGVSKELMDETRNVVKEFHAMSAKEKFLECPKDPQ</sequence>
<dbReference type="Gene3D" id="2.60.120.330">
    <property type="entry name" value="B-lactam Antibiotic, Isopenicillin N Synthase, Chain"/>
    <property type="match status" value="1"/>
</dbReference>
<organism evidence="5 6">
    <name type="scientific">Acer yangbiense</name>
    <dbReference type="NCBI Taxonomy" id="1000413"/>
    <lineage>
        <taxon>Eukaryota</taxon>
        <taxon>Viridiplantae</taxon>
        <taxon>Streptophyta</taxon>
        <taxon>Embryophyta</taxon>
        <taxon>Tracheophyta</taxon>
        <taxon>Spermatophyta</taxon>
        <taxon>Magnoliopsida</taxon>
        <taxon>eudicotyledons</taxon>
        <taxon>Gunneridae</taxon>
        <taxon>Pentapetalae</taxon>
        <taxon>rosids</taxon>
        <taxon>malvids</taxon>
        <taxon>Sapindales</taxon>
        <taxon>Sapindaceae</taxon>
        <taxon>Hippocastanoideae</taxon>
        <taxon>Acereae</taxon>
        <taxon>Acer</taxon>
    </lineage>
</organism>
<evidence type="ECO:0000256" key="2">
    <source>
        <dbReference type="ARBA" id="ARBA00023002"/>
    </source>
</evidence>
<dbReference type="InterPro" id="IPR026992">
    <property type="entry name" value="DIOX_N"/>
</dbReference>
<feature type="domain" description="Non-haem dioxygenase N-terminal" evidence="4">
    <location>
        <begin position="97"/>
        <end position="154"/>
    </location>
</feature>
<evidence type="ECO:0000256" key="3">
    <source>
        <dbReference type="ARBA" id="ARBA00023004"/>
    </source>
</evidence>
<name>A0A5C7IS03_9ROSI</name>
<dbReference type="InterPro" id="IPR011009">
    <property type="entry name" value="Kinase-like_dom_sf"/>
</dbReference>
<accession>A0A5C7IS03</accession>
<dbReference type="Proteomes" id="UP000323000">
    <property type="component" value="Chromosome 1"/>
</dbReference>
<keyword evidence="3" id="KW-0408">Iron</keyword>
<comment type="caution">
    <text evidence="5">The sequence shown here is derived from an EMBL/GenBank/DDBJ whole genome shotgun (WGS) entry which is preliminary data.</text>
</comment>